<reference evidence="2" key="1">
    <citation type="submission" date="2011-04" db="EMBL/GenBank/DDBJ databases">
        <title>Evolution of plant cell wall degrading machinery underlies the functional diversity of forest fungi.</title>
        <authorList>
            <consortium name="US DOE Joint Genome Institute (JGI-PGF)"/>
            <person name="Eastwood D.C."/>
            <person name="Floudas D."/>
            <person name="Binder M."/>
            <person name="Majcherczyk A."/>
            <person name="Schneider P."/>
            <person name="Aerts A."/>
            <person name="Asiegbu F.O."/>
            <person name="Baker S.E."/>
            <person name="Barry K."/>
            <person name="Bendiksby M."/>
            <person name="Blumentritt M."/>
            <person name="Coutinho P.M."/>
            <person name="Cullen D."/>
            <person name="Cullen D."/>
            <person name="Gathman A."/>
            <person name="Goodell B."/>
            <person name="Henrissat B."/>
            <person name="Ihrmark K."/>
            <person name="Kauserud H."/>
            <person name="Kohler A."/>
            <person name="LaButti K."/>
            <person name="Lapidus A."/>
            <person name="Lavin J.L."/>
            <person name="Lee Y.-H."/>
            <person name="Lindquist E."/>
            <person name="Lilly W."/>
            <person name="Lucas S."/>
            <person name="Morin E."/>
            <person name="Murat C."/>
            <person name="Oguiza J.A."/>
            <person name="Park J."/>
            <person name="Pisabarro A.G."/>
            <person name="Riley R."/>
            <person name="Rosling A."/>
            <person name="Salamov A."/>
            <person name="Schmidt O."/>
            <person name="Schmutz J."/>
            <person name="Skrede I."/>
            <person name="Stenlid J."/>
            <person name="Wiebenga A."/>
            <person name="Xie X."/>
            <person name="Kues U."/>
            <person name="Hibbett D.S."/>
            <person name="Hoffmeister D."/>
            <person name="Hogberg N."/>
            <person name="Martin F."/>
            <person name="Grigoriev I.V."/>
            <person name="Watkinson S.C."/>
        </authorList>
    </citation>
    <scope>NUCLEOTIDE SEQUENCE</scope>
    <source>
        <strain evidence="2">S7.9</strain>
    </source>
</reference>
<sequence>MSQTTPVDQQPPQFPPYLTEPPVVTEAQWTHRLALTCEQTNIVDATEQMSDRRAYFYLFHQSNINCPYATYPLDMFHRWQQSFLIADELHAVTVSLASLVDELTRDNNSALSIGATLLMEHLQIESLEQRLRKNCENGEKEAVKAFLQLGGQKVCEDVRNLLAQRGYLTSPPPDLLSLPGLTGHTFPGCHPPHSPPPPPPASRPSSPDLVLPVPAPLSPIHSSTTDSIAPVPNIVDALQDTLIPTRPTTPLPQLPQPHCPRRLHQQRPKPVLLIPSGCTPQVPHTGQGKTLISTSDKSPDGRLLRSNEGDTLSTGSKGKKPSPISDYSNSTHSQSSLERRHRPRV</sequence>
<feature type="region of interest" description="Disordered" evidence="1">
    <location>
        <begin position="172"/>
        <end position="228"/>
    </location>
</feature>
<feature type="compositionally biased region" description="Polar residues" evidence="1">
    <location>
        <begin position="325"/>
        <end position="336"/>
    </location>
</feature>
<proteinExistence type="predicted"/>
<feature type="compositionally biased region" description="Basic and acidic residues" evidence="1">
    <location>
        <begin position="297"/>
        <end position="308"/>
    </location>
</feature>
<dbReference type="KEGG" id="sla:SERLADRAFT_432410"/>
<name>F8NF18_SERL9</name>
<protein>
    <submittedName>
        <fullName evidence="2">Uncharacterized protein</fullName>
    </submittedName>
</protein>
<dbReference type="HOGENOM" id="CLU_744262_0_0_1"/>
<dbReference type="EMBL" id="GL945428">
    <property type="protein sequence ID" value="EGO30777.1"/>
    <property type="molecule type" value="Genomic_DNA"/>
</dbReference>
<feature type="compositionally biased region" description="Pro residues" evidence="1">
    <location>
        <begin position="247"/>
        <end position="258"/>
    </location>
</feature>
<feature type="compositionally biased region" description="Polar residues" evidence="1">
    <location>
        <begin position="278"/>
        <end position="296"/>
    </location>
</feature>
<feature type="compositionally biased region" description="Pro residues" evidence="1">
    <location>
        <begin position="189"/>
        <end position="202"/>
    </location>
</feature>
<dbReference type="AlphaFoldDB" id="F8NF18"/>
<dbReference type="RefSeq" id="XP_007312661.1">
    <property type="nucleotide sequence ID" value="XM_007312599.1"/>
</dbReference>
<accession>F8NF18</accession>
<evidence type="ECO:0000313" key="2">
    <source>
        <dbReference type="EMBL" id="EGO30777.1"/>
    </source>
</evidence>
<dbReference type="GeneID" id="18813999"/>
<evidence type="ECO:0000256" key="1">
    <source>
        <dbReference type="SAM" id="MobiDB-lite"/>
    </source>
</evidence>
<organism>
    <name type="scientific">Serpula lacrymans var. lacrymans (strain S7.9)</name>
    <name type="common">Dry rot fungus</name>
    <dbReference type="NCBI Taxonomy" id="578457"/>
    <lineage>
        <taxon>Eukaryota</taxon>
        <taxon>Fungi</taxon>
        <taxon>Dikarya</taxon>
        <taxon>Basidiomycota</taxon>
        <taxon>Agaricomycotina</taxon>
        <taxon>Agaricomycetes</taxon>
        <taxon>Agaricomycetidae</taxon>
        <taxon>Boletales</taxon>
        <taxon>Coniophorineae</taxon>
        <taxon>Serpulaceae</taxon>
        <taxon>Serpula</taxon>
    </lineage>
</organism>
<dbReference type="Proteomes" id="UP000008064">
    <property type="component" value="Unassembled WGS sequence"/>
</dbReference>
<gene>
    <name evidence="2" type="ORF">SERLADRAFT_432410</name>
</gene>
<feature type="region of interest" description="Disordered" evidence="1">
    <location>
        <begin position="243"/>
        <end position="345"/>
    </location>
</feature>